<evidence type="ECO:0000256" key="8">
    <source>
        <dbReference type="ARBA" id="ARBA00023170"/>
    </source>
</evidence>
<evidence type="ECO:0000259" key="14">
    <source>
        <dbReference type="Pfam" id="PF07715"/>
    </source>
</evidence>
<dbReference type="PANTHER" id="PTHR30069">
    <property type="entry name" value="TONB-DEPENDENT OUTER MEMBRANE RECEPTOR"/>
    <property type="match status" value="1"/>
</dbReference>
<dbReference type="RefSeq" id="WP_200311169.1">
    <property type="nucleotide sequence ID" value="NZ_JAENIM010000039.1"/>
</dbReference>
<keyword evidence="8 15" id="KW-0675">Receptor</keyword>
<evidence type="ECO:0000256" key="11">
    <source>
        <dbReference type="RuleBase" id="RU003357"/>
    </source>
</evidence>
<protein>
    <submittedName>
        <fullName evidence="15">TonB-dependent receptor</fullName>
    </submittedName>
</protein>
<dbReference type="GO" id="GO:0009279">
    <property type="term" value="C:cell outer membrane"/>
    <property type="evidence" value="ECO:0007669"/>
    <property type="project" value="UniProtKB-SubCell"/>
</dbReference>
<keyword evidence="16" id="KW-1185">Reference proteome</keyword>
<dbReference type="PANTHER" id="PTHR30069:SF29">
    <property type="entry name" value="HEMOGLOBIN AND HEMOGLOBIN-HAPTOGLOBIN-BINDING PROTEIN 1-RELATED"/>
    <property type="match status" value="1"/>
</dbReference>
<dbReference type="Pfam" id="PF07715">
    <property type="entry name" value="Plug"/>
    <property type="match status" value="1"/>
</dbReference>
<dbReference type="CDD" id="cd01347">
    <property type="entry name" value="ligand_gated_channel"/>
    <property type="match status" value="1"/>
</dbReference>
<comment type="similarity">
    <text evidence="10 11">Belongs to the TonB-dependent receptor family.</text>
</comment>
<keyword evidence="9 10" id="KW-0998">Cell outer membrane</keyword>
<dbReference type="SUPFAM" id="SSF56935">
    <property type="entry name" value="Porins"/>
    <property type="match status" value="1"/>
</dbReference>
<evidence type="ECO:0000256" key="2">
    <source>
        <dbReference type="ARBA" id="ARBA00022448"/>
    </source>
</evidence>
<dbReference type="Gene3D" id="2.170.130.10">
    <property type="entry name" value="TonB-dependent receptor, plug domain"/>
    <property type="match status" value="1"/>
</dbReference>
<feature type="domain" description="TonB-dependent receptor-like beta-barrel" evidence="13">
    <location>
        <begin position="229"/>
        <end position="667"/>
    </location>
</feature>
<name>A0A8J7SL28_9BACT</name>
<dbReference type="GO" id="GO:0015344">
    <property type="term" value="F:siderophore uptake transmembrane transporter activity"/>
    <property type="evidence" value="ECO:0007669"/>
    <property type="project" value="TreeGrafter"/>
</dbReference>
<evidence type="ECO:0000313" key="15">
    <source>
        <dbReference type="EMBL" id="MBK1791155.1"/>
    </source>
</evidence>
<keyword evidence="2 10" id="KW-0813">Transport</keyword>
<evidence type="ECO:0000256" key="3">
    <source>
        <dbReference type="ARBA" id="ARBA00022452"/>
    </source>
</evidence>
<comment type="caution">
    <text evidence="15">The sequence shown here is derived from an EMBL/GenBank/DDBJ whole genome shotgun (WGS) entry which is preliminary data.</text>
</comment>
<keyword evidence="6 11" id="KW-0798">TonB box</keyword>
<sequence length="694" mass="77463">MKQLVCIISILLTAISLHADEELAETVITANRGVSELMSTPFSVDYLSDADLRHNMHFTLSQSLAELPGVMNQKTNAGSGSPYIRGFTGFRNLMLVDGIRFNNSVFRDGPNQYWGMIDQYSLSGVELVRGSGSVLYGSDSVGGTVNALTSSTGVDQAIEGQQYWHGNVHYNYDSASRSNTGRLETMFGVGNEWGLRLGFTARDIGDLRAADVGRMPYTGYGVQAFDAKFDYVISNHTRLTLAHQQLEQDGVWRTHKTIYGIDWEGTDHGDELRRVNDQDRSLSYFRLEGTDVNQVFDHWQFTLSYQTLNEERDRVRSDGRRDLQGFGVDTYGANLLFRSNWVGGTLSYGLDYYQDRVDSYRRDYNADGSFKGDADQGPVGDDGKYETYGAYANNVWDINDQWKLTLGGRYSYIVADIGTVSTSDGIISINESYDALVFNARLLYQQDDHWSHWAGIAQSFRAPNLSDLSRLDSARSDEIETPSPGLKPEDYISYELGTRYASECASAQFSVFYTDISNMIVRTPTGNVIDGDYEVTKRNGGDGYVWGFELSGDWQFYPQWTAFGQLAWIDGEVETYPSSDNQLVSEPMDRLMPATARLGVRWTELDGRYWVEGFVDAAAKADKLSSRDESDTNRIPPGGTPGYVVPTIRGGWQATDSVLLTATLENLSDVDYRIHGSGLNEAGFNAKLGITYAW</sequence>
<accession>A0A8J7SL28</accession>
<dbReference type="InterPro" id="IPR037066">
    <property type="entry name" value="Plug_dom_sf"/>
</dbReference>
<keyword evidence="3 10" id="KW-1134">Transmembrane beta strand</keyword>
<dbReference type="InterPro" id="IPR039426">
    <property type="entry name" value="TonB-dep_rcpt-like"/>
</dbReference>
<organism evidence="15 16">
    <name type="scientific">Persicirhabdus sediminis</name>
    <dbReference type="NCBI Taxonomy" id="454144"/>
    <lineage>
        <taxon>Bacteria</taxon>
        <taxon>Pseudomonadati</taxon>
        <taxon>Verrucomicrobiota</taxon>
        <taxon>Verrucomicrobiia</taxon>
        <taxon>Verrucomicrobiales</taxon>
        <taxon>Verrucomicrobiaceae</taxon>
        <taxon>Persicirhabdus</taxon>
    </lineage>
</organism>
<evidence type="ECO:0000256" key="9">
    <source>
        <dbReference type="ARBA" id="ARBA00023237"/>
    </source>
</evidence>
<evidence type="ECO:0000313" key="16">
    <source>
        <dbReference type="Proteomes" id="UP000624703"/>
    </source>
</evidence>
<keyword evidence="4 10" id="KW-0812">Transmembrane</keyword>
<proteinExistence type="inferred from homology"/>
<evidence type="ECO:0000256" key="4">
    <source>
        <dbReference type="ARBA" id="ARBA00022692"/>
    </source>
</evidence>
<evidence type="ECO:0000256" key="6">
    <source>
        <dbReference type="ARBA" id="ARBA00023077"/>
    </source>
</evidence>
<gene>
    <name evidence="15" type="ORF">JIN82_08325</name>
</gene>
<dbReference type="InterPro" id="IPR000531">
    <property type="entry name" value="Beta-barrel_TonB"/>
</dbReference>
<feature type="domain" description="TonB-dependent receptor plug" evidence="14">
    <location>
        <begin position="37"/>
        <end position="144"/>
    </location>
</feature>
<dbReference type="EMBL" id="JAENIM010000039">
    <property type="protein sequence ID" value="MBK1791155.1"/>
    <property type="molecule type" value="Genomic_DNA"/>
</dbReference>
<dbReference type="InterPro" id="IPR036942">
    <property type="entry name" value="Beta-barrel_TonB_sf"/>
</dbReference>
<feature type="signal peptide" evidence="12">
    <location>
        <begin position="1"/>
        <end position="19"/>
    </location>
</feature>
<evidence type="ECO:0000256" key="1">
    <source>
        <dbReference type="ARBA" id="ARBA00004571"/>
    </source>
</evidence>
<dbReference type="InterPro" id="IPR012910">
    <property type="entry name" value="Plug_dom"/>
</dbReference>
<dbReference type="Gene3D" id="2.40.170.20">
    <property type="entry name" value="TonB-dependent receptor, beta-barrel domain"/>
    <property type="match status" value="1"/>
</dbReference>
<dbReference type="Proteomes" id="UP000624703">
    <property type="component" value="Unassembled WGS sequence"/>
</dbReference>
<dbReference type="PROSITE" id="PS52016">
    <property type="entry name" value="TONB_DEPENDENT_REC_3"/>
    <property type="match status" value="1"/>
</dbReference>
<evidence type="ECO:0000256" key="7">
    <source>
        <dbReference type="ARBA" id="ARBA00023136"/>
    </source>
</evidence>
<dbReference type="Pfam" id="PF00593">
    <property type="entry name" value="TonB_dep_Rec_b-barrel"/>
    <property type="match status" value="1"/>
</dbReference>
<feature type="chain" id="PRO_5035250145" evidence="12">
    <location>
        <begin position="20"/>
        <end position="694"/>
    </location>
</feature>
<evidence type="ECO:0000256" key="10">
    <source>
        <dbReference type="PROSITE-ProRule" id="PRU01360"/>
    </source>
</evidence>
<evidence type="ECO:0000259" key="13">
    <source>
        <dbReference type="Pfam" id="PF00593"/>
    </source>
</evidence>
<dbReference type="AlphaFoldDB" id="A0A8J7SL28"/>
<keyword evidence="7 10" id="KW-0472">Membrane</keyword>
<evidence type="ECO:0000256" key="12">
    <source>
        <dbReference type="SAM" id="SignalP"/>
    </source>
</evidence>
<dbReference type="GO" id="GO:0044718">
    <property type="term" value="P:siderophore transmembrane transport"/>
    <property type="evidence" value="ECO:0007669"/>
    <property type="project" value="TreeGrafter"/>
</dbReference>
<evidence type="ECO:0000256" key="5">
    <source>
        <dbReference type="ARBA" id="ARBA00022729"/>
    </source>
</evidence>
<reference evidence="15" key="1">
    <citation type="submission" date="2021-01" db="EMBL/GenBank/DDBJ databases">
        <title>Modified the classification status of verrucomicrobia.</title>
        <authorList>
            <person name="Feng X."/>
        </authorList>
    </citation>
    <scope>NUCLEOTIDE SEQUENCE</scope>
    <source>
        <strain evidence="15">_KCTC 22039</strain>
    </source>
</reference>
<keyword evidence="5 12" id="KW-0732">Signal</keyword>
<comment type="subcellular location">
    <subcellularLocation>
        <location evidence="1 10">Cell outer membrane</location>
        <topology evidence="1 10">Multi-pass membrane protein</topology>
    </subcellularLocation>
</comment>